<keyword evidence="3 6" id="KW-0812">Transmembrane</keyword>
<keyword evidence="5 6" id="KW-0472">Membrane</keyword>
<accession>A0A429X0T8</accession>
<name>A0A429X0T8_SIMTE</name>
<evidence type="ECO:0000256" key="3">
    <source>
        <dbReference type="ARBA" id="ARBA00022692"/>
    </source>
</evidence>
<dbReference type="GO" id="GO:0005886">
    <property type="term" value="C:plasma membrane"/>
    <property type="evidence" value="ECO:0007669"/>
    <property type="project" value="UniProtKB-SubCell"/>
</dbReference>
<evidence type="ECO:0000256" key="4">
    <source>
        <dbReference type="ARBA" id="ARBA00022989"/>
    </source>
</evidence>
<dbReference type="PANTHER" id="PTHR33545:SF9">
    <property type="entry name" value="UPF0750 MEMBRANE PROTEIN YITE"/>
    <property type="match status" value="1"/>
</dbReference>
<protein>
    <submittedName>
        <fullName evidence="7">YitT family protein</fullName>
    </submittedName>
</protein>
<comment type="subcellular location">
    <subcellularLocation>
        <location evidence="1">Cell membrane</location>
        <topology evidence="1">Multi-pass membrane protein</topology>
    </subcellularLocation>
</comment>
<keyword evidence="2" id="KW-1003">Cell membrane</keyword>
<keyword evidence="4 6" id="KW-1133">Transmembrane helix</keyword>
<evidence type="ECO:0000256" key="1">
    <source>
        <dbReference type="ARBA" id="ARBA00004651"/>
    </source>
</evidence>
<evidence type="ECO:0000256" key="6">
    <source>
        <dbReference type="SAM" id="Phobius"/>
    </source>
</evidence>
<dbReference type="Pfam" id="PF02588">
    <property type="entry name" value="YitT_membrane"/>
    <property type="match status" value="1"/>
</dbReference>
<dbReference type="InterPro" id="IPR051461">
    <property type="entry name" value="UPF0750_membrane"/>
</dbReference>
<feature type="transmembrane region" description="Helical" evidence="6">
    <location>
        <begin position="46"/>
        <end position="67"/>
    </location>
</feature>
<reference evidence="7 8" key="1">
    <citation type="submission" date="2018-12" db="EMBL/GenBank/DDBJ databases">
        <authorList>
            <person name="Sun L."/>
            <person name="Chen Z."/>
        </authorList>
    </citation>
    <scope>NUCLEOTIDE SEQUENCE [LARGE SCALE GENOMIC DNA]</scope>
    <source>
        <strain evidence="7 8">LMG 29736</strain>
    </source>
</reference>
<evidence type="ECO:0000256" key="5">
    <source>
        <dbReference type="ARBA" id="ARBA00023136"/>
    </source>
</evidence>
<evidence type="ECO:0000313" key="8">
    <source>
        <dbReference type="Proteomes" id="UP000287296"/>
    </source>
</evidence>
<comment type="caution">
    <text evidence="7">The sequence shown here is derived from an EMBL/GenBank/DDBJ whole genome shotgun (WGS) entry which is preliminary data.</text>
</comment>
<evidence type="ECO:0000256" key="2">
    <source>
        <dbReference type="ARBA" id="ARBA00022475"/>
    </source>
</evidence>
<dbReference type="EMBL" id="QYTW02000042">
    <property type="protein sequence ID" value="RST57109.1"/>
    <property type="molecule type" value="Genomic_DNA"/>
</dbReference>
<organism evidence="7 8">
    <name type="scientific">Siminovitchia terrae</name>
    <name type="common">Bacillus terrae</name>
    <dbReference type="NCBI Taxonomy" id="1914933"/>
    <lineage>
        <taxon>Bacteria</taxon>
        <taxon>Bacillati</taxon>
        <taxon>Bacillota</taxon>
        <taxon>Bacilli</taxon>
        <taxon>Bacillales</taxon>
        <taxon>Bacillaceae</taxon>
        <taxon>Siminovitchia</taxon>
    </lineage>
</organism>
<dbReference type="AlphaFoldDB" id="A0A429X0T8"/>
<feature type="transmembrane region" description="Helical" evidence="6">
    <location>
        <begin position="149"/>
        <end position="165"/>
    </location>
</feature>
<dbReference type="PANTHER" id="PTHR33545">
    <property type="entry name" value="UPF0750 MEMBRANE PROTEIN YITT-RELATED"/>
    <property type="match status" value="1"/>
</dbReference>
<gene>
    <name evidence="7" type="ORF">D5F11_024505</name>
</gene>
<dbReference type="OrthoDB" id="2182285at2"/>
<dbReference type="RefSeq" id="WP_120118993.1">
    <property type="nucleotide sequence ID" value="NZ_BORI01000015.1"/>
</dbReference>
<dbReference type="InterPro" id="IPR003740">
    <property type="entry name" value="YitT"/>
</dbReference>
<feature type="transmembrane region" description="Helical" evidence="6">
    <location>
        <begin position="112"/>
        <end position="137"/>
    </location>
</feature>
<sequence length="205" mass="22952">MRKILLTYVCLFTGAFLQGMSMSLFLFPNSIPSGGAAGIALLFNHWFGLSLGFSLWLANATFLLFALNYFGYTWTFRTVLSVATTSATVSYFTMQIPLNPHFLLFDMAAGSLFFGVGVGLLIRVGASSGGMVIPALMIAFHKNWSPGKVMMGINLFIFLLTSLVIDYKIVIYAIICQFMSTNIIDFIYHIKIRRISFMSLGWRRR</sequence>
<dbReference type="Proteomes" id="UP000287296">
    <property type="component" value="Unassembled WGS sequence"/>
</dbReference>
<feature type="transmembrane region" description="Helical" evidence="6">
    <location>
        <begin position="74"/>
        <end position="92"/>
    </location>
</feature>
<evidence type="ECO:0000313" key="7">
    <source>
        <dbReference type="EMBL" id="RST57109.1"/>
    </source>
</evidence>
<proteinExistence type="predicted"/>